<name>A0A1U7J4X3_9CYAN</name>
<organism evidence="2 3">
    <name type="scientific">Phormidium tenue NIES-30</name>
    <dbReference type="NCBI Taxonomy" id="549789"/>
    <lineage>
        <taxon>Bacteria</taxon>
        <taxon>Bacillati</taxon>
        <taxon>Cyanobacteriota</taxon>
        <taxon>Cyanophyceae</taxon>
        <taxon>Oscillatoriophycideae</taxon>
        <taxon>Oscillatoriales</taxon>
        <taxon>Oscillatoriaceae</taxon>
        <taxon>Phormidium</taxon>
    </lineage>
</organism>
<dbReference type="AlphaFoldDB" id="A0A1U7J4X3"/>
<comment type="caution">
    <text evidence="2">The sequence shown here is derived from an EMBL/GenBank/DDBJ whole genome shotgun (WGS) entry which is preliminary data.</text>
</comment>
<dbReference type="RefSeq" id="WP_073608695.1">
    <property type="nucleotide sequence ID" value="NZ_MRCG01000008.1"/>
</dbReference>
<dbReference type="OrthoDB" id="149072at2"/>
<gene>
    <name evidence="2" type="ORF">NIES30_12170</name>
</gene>
<feature type="domain" description="CHAT" evidence="1">
    <location>
        <begin position="21"/>
        <end position="161"/>
    </location>
</feature>
<sequence>MKKTKILIVSANPKNTSRLRLDEEVREIEEGLRRSKLWEQFTVKSAWALRLKDLRRTLLDEQPHILHFSGHGSPEGLALENSIGEALTISPEALEGLFNLFRENLECVLLNACYSEAQATAIAKRIPYVIGMEKEIADKAALESSVGFYDALGAGRSIDEAFDFGCNAIQLLSYSDEHPPILLSRPRNRFTTCFGEKTSCLYRFRAERQPDVDELRQVLGIKIDKITIVNISPFPDVEVEVEAELSLESLWDAMRQVMDGHVMVQTVAYASEYTGERNYEL</sequence>
<dbReference type="InterPro" id="IPR024983">
    <property type="entry name" value="CHAT_dom"/>
</dbReference>
<dbReference type="Proteomes" id="UP000185557">
    <property type="component" value="Unassembled WGS sequence"/>
</dbReference>
<proteinExistence type="predicted"/>
<keyword evidence="3" id="KW-1185">Reference proteome</keyword>
<reference evidence="2 3" key="1">
    <citation type="submission" date="2016-11" db="EMBL/GenBank/DDBJ databases">
        <title>Draft Genome Sequences of Nine Cyanobacterial Strains from Diverse Habitats.</title>
        <authorList>
            <person name="Zhu T."/>
            <person name="Hou S."/>
            <person name="Lu X."/>
            <person name="Hess W.R."/>
        </authorList>
    </citation>
    <scope>NUCLEOTIDE SEQUENCE [LARGE SCALE GENOMIC DNA]</scope>
    <source>
        <strain evidence="2 3">NIES-30</strain>
    </source>
</reference>
<protein>
    <recommendedName>
        <fullName evidence="1">CHAT domain-containing protein</fullName>
    </recommendedName>
</protein>
<evidence type="ECO:0000313" key="3">
    <source>
        <dbReference type="Proteomes" id="UP000185557"/>
    </source>
</evidence>
<dbReference type="Pfam" id="PF12770">
    <property type="entry name" value="CHAT"/>
    <property type="match status" value="1"/>
</dbReference>
<dbReference type="STRING" id="549789.NIES30_12170"/>
<evidence type="ECO:0000313" key="2">
    <source>
        <dbReference type="EMBL" id="OKH47736.1"/>
    </source>
</evidence>
<dbReference type="EMBL" id="MRCG01000008">
    <property type="protein sequence ID" value="OKH47736.1"/>
    <property type="molecule type" value="Genomic_DNA"/>
</dbReference>
<accession>A0A1U7J4X3</accession>
<evidence type="ECO:0000259" key="1">
    <source>
        <dbReference type="Pfam" id="PF12770"/>
    </source>
</evidence>